<name>A0A1K1U744_STRAR</name>
<evidence type="ECO:0000259" key="1">
    <source>
        <dbReference type="Pfam" id="PF21831"/>
    </source>
</evidence>
<proteinExistence type="predicted"/>
<dbReference type="EMBL" id="FPJO01000001">
    <property type="protein sequence ID" value="SFX08634.1"/>
    <property type="molecule type" value="Genomic_DNA"/>
</dbReference>
<dbReference type="Pfam" id="PF21831">
    <property type="entry name" value="DUF6891"/>
    <property type="match status" value="1"/>
</dbReference>
<dbReference type="Proteomes" id="UP000181909">
    <property type="component" value="Unassembled WGS sequence"/>
</dbReference>
<dbReference type="AlphaFoldDB" id="A0A1K1U744"/>
<feature type="domain" description="DUF6891" evidence="1">
    <location>
        <begin position="119"/>
        <end position="301"/>
    </location>
</feature>
<evidence type="ECO:0000313" key="3">
    <source>
        <dbReference type="Proteomes" id="UP000181909"/>
    </source>
</evidence>
<accession>A0A1K1U744</accession>
<sequence>MLDIKVETENSETYTRVSDRALSDLVHRIGMKGDRFLVVQRIPDLPGTFVQVWFEHGDGYQLERRSGGPATHHQTMIGSPERVAGLMTRWARQEPEWDAGVEWESAGMPEPEPVPEIPAEIRAQLEERIRVLLRCGYGTVQELSRTAEDYLVKDGVHPVTDAQAQQLVERLWLERVEEQRQWSDVTDADRLTRAFARLDQGGITAREHFTCCRSCGLAEIRGAGRKDARGFVFFHTQGTESAASGHGLTLYYGGFDEATDETAFVGREVVEALGDAGLTVQWDGSPDRAIELTGLDWRKRLVG</sequence>
<protein>
    <recommendedName>
        <fullName evidence="1">DUF6891 domain-containing protein</fullName>
    </recommendedName>
</protein>
<evidence type="ECO:0000313" key="2">
    <source>
        <dbReference type="EMBL" id="SFX08634.1"/>
    </source>
</evidence>
<dbReference type="OrthoDB" id="5515732at2"/>
<gene>
    <name evidence="2" type="ORF">SAMN02787144_1001426</name>
</gene>
<dbReference type="STRING" id="1893.SAMN02787144_1001426"/>
<organism evidence="2 3">
    <name type="scientific">Streptomyces atratus</name>
    <dbReference type="NCBI Taxonomy" id="1893"/>
    <lineage>
        <taxon>Bacteria</taxon>
        <taxon>Bacillati</taxon>
        <taxon>Actinomycetota</taxon>
        <taxon>Actinomycetes</taxon>
        <taxon>Kitasatosporales</taxon>
        <taxon>Streptomycetaceae</taxon>
        <taxon>Streptomyces</taxon>
    </lineage>
</organism>
<dbReference type="InterPro" id="IPR054186">
    <property type="entry name" value="DUF6891"/>
</dbReference>
<dbReference type="RefSeq" id="WP_072483322.1">
    <property type="nucleotide sequence ID" value="NZ_FPJO01000001.1"/>
</dbReference>
<reference evidence="2 3" key="1">
    <citation type="submission" date="2016-11" db="EMBL/GenBank/DDBJ databases">
        <authorList>
            <person name="Jaros S."/>
            <person name="Januszkiewicz K."/>
            <person name="Wedrychowicz H."/>
        </authorList>
    </citation>
    <scope>NUCLEOTIDE SEQUENCE [LARGE SCALE GENOMIC DNA]</scope>
    <source>
        <strain evidence="2 3">OK807</strain>
    </source>
</reference>